<organism evidence="4 5">
    <name type="scientific">Dioscorea cayennensis subsp. rotundata</name>
    <name type="common">White Guinea yam</name>
    <name type="synonym">Dioscorea rotundata</name>
    <dbReference type="NCBI Taxonomy" id="55577"/>
    <lineage>
        <taxon>Eukaryota</taxon>
        <taxon>Viridiplantae</taxon>
        <taxon>Streptophyta</taxon>
        <taxon>Embryophyta</taxon>
        <taxon>Tracheophyta</taxon>
        <taxon>Spermatophyta</taxon>
        <taxon>Magnoliopsida</taxon>
        <taxon>Liliopsida</taxon>
        <taxon>Dioscoreales</taxon>
        <taxon>Dioscoreaceae</taxon>
        <taxon>Dioscorea</taxon>
    </lineage>
</organism>
<keyword evidence="4" id="KW-1185">Reference proteome</keyword>
<feature type="compositionally biased region" description="Low complexity" evidence="2">
    <location>
        <begin position="144"/>
        <end position="153"/>
    </location>
</feature>
<dbReference type="InterPro" id="IPR040182">
    <property type="entry name" value="ATG13"/>
</dbReference>
<evidence type="ECO:0000313" key="4">
    <source>
        <dbReference type="Proteomes" id="UP001515500"/>
    </source>
</evidence>
<dbReference type="GO" id="GO:0034727">
    <property type="term" value="P:piecemeal microautophagy of the nucleus"/>
    <property type="evidence" value="ECO:0007669"/>
    <property type="project" value="TreeGrafter"/>
</dbReference>
<name>A0AB40AQB7_DIOCR</name>
<dbReference type="Proteomes" id="UP001515500">
    <property type="component" value="Chromosome 25"/>
</dbReference>
<accession>A0AB40AQB7</accession>
<dbReference type="AlphaFoldDB" id="A0AB40AQB7"/>
<feature type="domain" description="Autophagy-related protein 13 N-terminal" evidence="3">
    <location>
        <begin position="19"/>
        <end position="242"/>
    </location>
</feature>
<evidence type="ECO:0000256" key="2">
    <source>
        <dbReference type="SAM" id="MobiDB-lite"/>
    </source>
</evidence>
<dbReference type="RefSeq" id="XP_039117057.1">
    <property type="nucleotide sequence ID" value="XM_039261123.1"/>
</dbReference>
<dbReference type="GO" id="GO:0000423">
    <property type="term" value="P:mitophagy"/>
    <property type="evidence" value="ECO:0007669"/>
    <property type="project" value="TreeGrafter"/>
</dbReference>
<dbReference type="PANTHER" id="PTHR13430">
    <property type="match status" value="1"/>
</dbReference>
<dbReference type="GO" id="GO:1990316">
    <property type="term" value="C:Atg1/ULK1 kinase complex"/>
    <property type="evidence" value="ECO:0007669"/>
    <property type="project" value="InterPro"/>
</dbReference>
<dbReference type="GO" id="GO:0005829">
    <property type="term" value="C:cytosol"/>
    <property type="evidence" value="ECO:0007669"/>
    <property type="project" value="TreeGrafter"/>
</dbReference>
<dbReference type="GO" id="GO:0034497">
    <property type="term" value="P:protein localization to phagophore assembly site"/>
    <property type="evidence" value="ECO:0007669"/>
    <property type="project" value="TreeGrafter"/>
</dbReference>
<dbReference type="GO" id="GO:0000407">
    <property type="term" value="C:phagophore assembly site"/>
    <property type="evidence" value="ECO:0007669"/>
    <property type="project" value="TreeGrafter"/>
</dbReference>
<dbReference type="InterPro" id="IPR036570">
    <property type="entry name" value="HORMA_dom_sf"/>
</dbReference>
<dbReference type="Pfam" id="PF10033">
    <property type="entry name" value="ATG13"/>
    <property type="match status" value="1"/>
</dbReference>
<evidence type="ECO:0000256" key="1">
    <source>
        <dbReference type="ARBA" id="ARBA00023006"/>
    </source>
</evidence>
<gene>
    <name evidence="5" type="primary">LOC120252926</name>
</gene>
<dbReference type="InterPro" id="IPR018731">
    <property type="entry name" value="Atg13_N"/>
</dbReference>
<keyword evidence="1" id="KW-0072">Autophagy</keyword>
<evidence type="ECO:0000313" key="5">
    <source>
        <dbReference type="RefSeq" id="XP_039117057.1"/>
    </source>
</evidence>
<evidence type="ECO:0000259" key="3">
    <source>
        <dbReference type="Pfam" id="PF10033"/>
    </source>
</evidence>
<dbReference type="PANTHER" id="PTHR13430:SF15">
    <property type="entry name" value="AUTOPHAGY-RELATED PROTEIN 13B"/>
    <property type="match status" value="1"/>
</dbReference>
<dbReference type="Gene3D" id="3.30.900.10">
    <property type="entry name" value="HORMA domain"/>
    <property type="match status" value="1"/>
</dbReference>
<feature type="region of interest" description="Disordered" evidence="2">
    <location>
        <begin position="131"/>
        <end position="153"/>
    </location>
</feature>
<protein>
    <submittedName>
        <fullName evidence="5">LOW QUALITY PROTEIN: autophagy-related protein 13b-like</fullName>
    </submittedName>
</protein>
<proteinExistence type="predicted"/>
<reference evidence="5" key="1">
    <citation type="submission" date="2025-08" db="UniProtKB">
        <authorList>
            <consortium name="RefSeq"/>
        </authorList>
    </citation>
    <scope>IDENTIFICATION</scope>
</reference>
<dbReference type="GeneID" id="120252926"/>
<sequence length="714" mass="79594">MASSSCNSFSEPAIMEQIITEFFTKSVHIILESRSPYVSSRNYSGEQFISSPSPSSSSSSSSVRPRHQWFNLALGDCPAALENFDLWRQSNLEPLVIDVVLIRRPSRQHHDSKSEKIVERWIIQYESRSNGSVTRESCPGAKKSSGGNSQSSELSAMYKKTYKKSIIMLRSLYAMVKLLPAYKVFRDLNSSGQIRPLSLSHRISSFAEPFTREEEAEMNQFGFTPVDTPCGRLTLSVSYLMKLDDIRSETSTPLPTQVIPDYVGSPTTDPLKRFHSLPSSLPAYASFSRRHSWSNDHGATPVSQSPSPTYSNACVFRANPNSRVPPHNHLRDNAPSACSVPNNASTVHRKKIQALMNIGLHLHCHPQLPLALQCNFAMIINIMPFCAQRVHQSIFPYPGMGRIICKTRACPSPSKAKCVKPGCSPRVDIAKTHISTSSAAHTSSPECKLQAKKELFRMGDMHTDIMLHKALYLGKDETGSLSGLKISSCTSPRLQISRSSSRLSFLDEFDDSEFPCPFAVDEDIIDSCNSFAVTLSSFHIKHFLLTMSLSNEVSVQWSYEIHDQWPQYKSLQQRNFSSMFHQNRIEPLDRQGQTADYLETTGLVTARKSQEAAVSAIVKMLKNAPPLRPEPSMQLSSHVIRDETRTSSMEQNTVAEVMASPGSSASVAGMTTSEFIRSRTVADAFEELRGFKERKELLLRRIGSQISESPSKDS</sequence>